<sequence length="396" mass="42144">MSDLSRRKFLVASAGLGAAGLLSTACSVSWPQMMHEAQHRPLAEGTGVLVILTMYGGNDGISTVIPYADNAYHDARPELAYAPGDVLHLDDRLGLNPALQGLAEQWSRRKLAIVRGVGYPQPDHSHFRSMDIWQTASPSEPVPTGWIGRWLDTTGNDPLRAVNIGAVLPPLAVGEKATAAALAPFENPESSHRLATTMRALGVDDADDTPAMAAVCDAYRAARTVNTAFGAIAPSSAERNSLAGQLSLVAAAVKAAVPTRVYVVSMGGFDTHANERQAQQRLLQTLDEAVTPFLQQMASDRYGKNVVLMAYSEFGRRVKANASQGTDHGTAGPVFVAGAAVKGGFYGDEPSLTNLDHGDLKATTDFRDVYYELLSETLRTDPAPSVGTGRRSLGFL</sequence>
<dbReference type="InterPro" id="IPR010869">
    <property type="entry name" value="DUF1501"/>
</dbReference>
<gene>
    <name evidence="1" type="ORF">MKK62_21930</name>
</gene>
<dbReference type="PANTHER" id="PTHR43737:SF1">
    <property type="entry name" value="DUF1501 DOMAIN-CONTAINING PROTEIN"/>
    <property type="match status" value="1"/>
</dbReference>
<dbReference type="PROSITE" id="PS51318">
    <property type="entry name" value="TAT"/>
    <property type="match status" value="1"/>
</dbReference>
<dbReference type="NCBIfam" id="TIGR01409">
    <property type="entry name" value="TAT_signal_seq"/>
    <property type="match status" value="1"/>
</dbReference>
<dbReference type="InterPro" id="IPR019546">
    <property type="entry name" value="TAT_signal_bac_arc"/>
</dbReference>
<evidence type="ECO:0000313" key="1">
    <source>
        <dbReference type="EMBL" id="UMB69007.1"/>
    </source>
</evidence>
<dbReference type="Pfam" id="PF07394">
    <property type="entry name" value="DUF1501"/>
    <property type="match status" value="1"/>
</dbReference>
<dbReference type="RefSeq" id="WP_240260740.1">
    <property type="nucleotide sequence ID" value="NZ_CP092488.2"/>
</dbReference>
<reference evidence="1" key="1">
    <citation type="submission" date="2022-08" db="EMBL/GenBank/DDBJ databases">
        <title>Whole genome sequencing of non-tuberculosis mycobacteria type-strains.</title>
        <authorList>
            <person name="Igarashi Y."/>
            <person name="Osugi A."/>
            <person name="Mitarai S."/>
        </authorList>
    </citation>
    <scope>NUCLEOTIDE SEQUENCE</scope>
    <source>
        <strain evidence="1">DSM 45127</strain>
    </source>
</reference>
<accession>A0ABY3VKK8</accession>
<keyword evidence="2" id="KW-1185">Reference proteome</keyword>
<dbReference type="PROSITE" id="PS51257">
    <property type="entry name" value="PROKAR_LIPOPROTEIN"/>
    <property type="match status" value="1"/>
</dbReference>
<dbReference type="InterPro" id="IPR006311">
    <property type="entry name" value="TAT_signal"/>
</dbReference>
<dbReference type="EMBL" id="CP092488">
    <property type="protein sequence ID" value="UMB69007.1"/>
    <property type="molecule type" value="Genomic_DNA"/>
</dbReference>
<proteinExistence type="predicted"/>
<name>A0ABY3VKK8_9MYCO</name>
<protein>
    <submittedName>
        <fullName evidence="1">DUF1501 domain-containing protein</fullName>
    </submittedName>
</protein>
<evidence type="ECO:0000313" key="2">
    <source>
        <dbReference type="Proteomes" id="UP001055336"/>
    </source>
</evidence>
<dbReference type="Proteomes" id="UP001055336">
    <property type="component" value="Chromosome"/>
</dbReference>
<organism evidence="1 2">
    <name type="scientific">Mycobacterium paraterrae</name>
    <dbReference type="NCBI Taxonomy" id="577492"/>
    <lineage>
        <taxon>Bacteria</taxon>
        <taxon>Bacillati</taxon>
        <taxon>Actinomycetota</taxon>
        <taxon>Actinomycetes</taxon>
        <taxon>Mycobacteriales</taxon>
        <taxon>Mycobacteriaceae</taxon>
        <taxon>Mycobacterium</taxon>
    </lineage>
</organism>
<dbReference type="PANTHER" id="PTHR43737">
    <property type="entry name" value="BLL7424 PROTEIN"/>
    <property type="match status" value="1"/>
</dbReference>